<keyword evidence="2 6" id="KW-0732">Signal</keyword>
<dbReference type="GO" id="GO:0009279">
    <property type="term" value="C:cell outer membrane"/>
    <property type="evidence" value="ECO:0007669"/>
    <property type="project" value="UniProtKB-SubCell"/>
</dbReference>
<dbReference type="Pfam" id="PF13505">
    <property type="entry name" value="OMP_b-brl"/>
    <property type="match status" value="1"/>
</dbReference>
<organism evidence="8 9">
    <name type="scientific">Xanthobacter tagetidis</name>
    <dbReference type="NCBI Taxonomy" id="60216"/>
    <lineage>
        <taxon>Bacteria</taxon>
        <taxon>Pseudomonadati</taxon>
        <taxon>Pseudomonadota</taxon>
        <taxon>Alphaproteobacteria</taxon>
        <taxon>Hyphomicrobiales</taxon>
        <taxon>Xanthobacteraceae</taxon>
        <taxon>Xanthobacter</taxon>
    </lineage>
</organism>
<evidence type="ECO:0000313" key="8">
    <source>
        <dbReference type="EMBL" id="RLP80052.1"/>
    </source>
</evidence>
<evidence type="ECO:0000259" key="7">
    <source>
        <dbReference type="Pfam" id="PF13505"/>
    </source>
</evidence>
<evidence type="ECO:0000256" key="5">
    <source>
        <dbReference type="ARBA" id="ARBA00038306"/>
    </source>
</evidence>
<reference evidence="8 9" key="1">
    <citation type="submission" date="2018-10" db="EMBL/GenBank/DDBJ databases">
        <title>Xanthobacter tagetidis genome sequencing and assembly.</title>
        <authorList>
            <person name="Maclea K.S."/>
            <person name="Goen A.E."/>
            <person name="Fatima S.A."/>
        </authorList>
    </citation>
    <scope>NUCLEOTIDE SEQUENCE [LARGE SCALE GENOMIC DNA]</scope>
    <source>
        <strain evidence="8 9">ATCC 700314</strain>
    </source>
</reference>
<evidence type="ECO:0000313" key="9">
    <source>
        <dbReference type="Proteomes" id="UP000269692"/>
    </source>
</evidence>
<dbReference type="InterPro" id="IPR011250">
    <property type="entry name" value="OMP/PagP_B-barrel"/>
</dbReference>
<dbReference type="SUPFAM" id="SSF56925">
    <property type="entry name" value="OMPA-like"/>
    <property type="match status" value="1"/>
</dbReference>
<evidence type="ECO:0000256" key="3">
    <source>
        <dbReference type="ARBA" id="ARBA00023136"/>
    </source>
</evidence>
<dbReference type="Proteomes" id="UP000269692">
    <property type="component" value="Unassembled WGS sequence"/>
</dbReference>
<protein>
    <submittedName>
        <fullName evidence="8">Porin family protein</fullName>
    </submittedName>
</protein>
<keyword evidence="3" id="KW-0472">Membrane</keyword>
<feature type="signal peptide" evidence="6">
    <location>
        <begin position="1"/>
        <end position="27"/>
    </location>
</feature>
<comment type="similarity">
    <text evidence="5">Belongs to the Omp25/RopB family.</text>
</comment>
<dbReference type="AlphaFoldDB" id="A0A3L7AL13"/>
<dbReference type="InterPro" id="IPR027385">
    <property type="entry name" value="Beta-barrel_OMP"/>
</dbReference>
<keyword evidence="9" id="KW-1185">Reference proteome</keyword>
<dbReference type="InterPro" id="IPR051692">
    <property type="entry name" value="OMP-like"/>
</dbReference>
<comment type="caution">
    <text evidence="8">The sequence shown here is derived from an EMBL/GenBank/DDBJ whole genome shotgun (WGS) entry which is preliminary data.</text>
</comment>
<proteinExistence type="inferred from homology"/>
<keyword evidence="4" id="KW-0998">Cell outer membrane</keyword>
<accession>A0A3L7AL13</accession>
<evidence type="ECO:0000256" key="4">
    <source>
        <dbReference type="ARBA" id="ARBA00023237"/>
    </source>
</evidence>
<sequence length="208" mass="22052">MARRLVSSLSVSTALLLALGAAGGARAADMGYGAPRAYVQPVSAFTNWTGFYIGANAGYGWGTSNVQNPDGFLGGFQAGYNFQLGNPFMIGIEADFDFAGISGGGFSLDNLGTVRARGGFTFDRVLFYGTAGFAWGQGSFDVMGLSSSRTQSGWTIGAGLEMALDRNWSAKFEYLYFDLGSSDFRTVWGPRSVGFDGGVLRGGVNYRF</sequence>
<dbReference type="OrthoDB" id="9815357at2"/>
<dbReference type="PANTHER" id="PTHR34001">
    <property type="entry name" value="BLL7405 PROTEIN"/>
    <property type="match status" value="1"/>
</dbReference>
<name>A0A3L7AL13_9HYPH</name>
<dbReference type="RefSeq" id="WP_121622556.1">
    <property type="nucleotide sequence ID" value="NZ_JACIIW010000002.1"/>
</dbReference>
<dbReference type="EMBL" id="RCTF01000004">
    <property type="protein sequence ID" value="RLP80052.1"/>
    <property type="molecule type" value="Genomic_DNA"/>
</dbReference>
<evidence type="ECO:0000256" key="1">
    <source>
        <dbReference type="ARBA" id="ARBA00004442"/>
    </source>
</evidence>
<dbReference type="PANTHER" id="PTHR34001:SF3">
    <property type="entry name" value="BLL7405 PROTEIN"/>
    <property type="match status" value="1"/>
</dbReference>
<comment type="subcellular location">
    <subcellularLocation>
        <location evidence="1">Cell outer membrane</location>
    </subcellularLocation>
</comment>
<gene>
    <name evidence="8" type="ORF">D9R14_06760</name>
</gene>
<evidence type="ECO:0000256" key="2">
    <source>
        <dbReference type="ARBA" id="ARBA00022729"/>
    </source>
</evidence>
<evidence type="ECO:0000256" key="6">
    <source>
        <dbReference type="SAM" id="SignalP"/>
    </source>
</evidence>
<dbReference type="Gene3D" id="2.40.160.20">
    <property type="match status" value="1"/>
</dbReference>
<feature type="domain" description="Outer membrane protein beta-barrel" evidence="7">
    <location>
        <begin position="42"/>
        <end position="208"/>
    </location>
</feature>
<feature type="chain" id="PRO_5018043418" evidence="6">
    <location>
        <begin position="28"/>
        <end position="208"/>
    </location>
</feature>